<dbReference type="GO" id="GO:0033281">
    <property type="term" value="C:TAT protein transport complex"/>
    <property type="evidence" value="ECO:0007669"/>
    <property type="project" value="UniProtKB-UniRule"/>
</dbReference>
<keyword evidence="5" id="KW-1003">Cell membrane</keyword>
<name>Q023M6_SOLUE</name>
<protein>
    <recommendedName>
        <fullName evidence="5">Sec-independent protein translocase protein TatC</fullName>
    </recommendedName>
</protein>
<dbReference type="Pfam" id="PF00902">
    <property type="entry name" value="TatC"/>
    <property type="match status" value="1"/>
</dbReference>
<evidence type="ECO:0000256" key="4">
    <source>
        <dbReference type="ARBA" id="ARBA00023136"/>
    </source>
</evidence>
<dbReference type="HAMAP" id="MF_00902">
    <property type="entry name" value="TatC"/>
    <property type="match status" value="1"/>
</dbReference>
<dbReference type="PROSITE" id="PS01218">
    <property type="entry name" value="TATC"/>
    <property type="match status" value="1"/>
</dbReference>
<reference evidence="6" key="1">
    <citation type="submission" date="2006-10" db="EMBL/GenBank/DDBJ databases">
        <title>Complete sequence of Solibacter usitatus Ellin6076.</title>
        <authorList>
            <consortium name="US DOE Joint Genome Institute"/>
            <person name="Copeland A."/>
            <person name="Lucas S."/>
            <person name="Lapidus A."/>
            <person name="Barry K."/>
            <person name="Detter J.C."/>
            <person name="Glavina del Rio T."/>
            <person name="Hammon N."/>
            <person name="Israni S."/>
            <person name="Dalin E."/>
            <person name="Tice H."/>
            <person name="Pitluck S."/>
            <person name="Thompson L.S."/>
            <person name="Brettin T."/>
            <person name="Bruce D."/>
            <person name="Han C."/>
            <person name="Tapia R."/>
            <person name="Gilna P."/>
            <person name="Schmutz J."/>
            <person name="Larimer F."/>
            <person name="Land M."/>
            <person name="Hauser L."/>
            <person name="Kyrpides N."/>
            <person name="Mikhailova N."/>
            <person name="Janssen P.H."/>
            <person name="Kuske C.R."/>
            <person name="Richardson P."/>
        </authorList>
    </citation>
    <scope>NUCLEOTIDE SEQUENCE</scope>
    <source>
        <strain evidence="6">Ellin6076</strain>
    </source>
</reference>
<gene>
    <name evidence="5" type="primary">tatC</name>
    <name evidence="6" type="ordered locus">Acid_2828</name>
</gene>
<dbReference type="InParanoid" id="Q023M6"/>
<comment type="similarity">
    <text evidence="5">Belongs to the TatC family.</text>
</comment>
<dbReference type="AlphaFoldDB" id="Q023M6"/>
<feature type="transmembrane region" description="Helical" evidence="5">
    <location>
        <begin position="160"/>
        <end position="184"/>
    </location>
</feature>
<feature type="transmembrane region" description="Helical" evidence="5">
    <location>
        <begin position="21"/>
        <end position="39"/>
    </location>
</feature>
<evidence type="ECO:0000313" key="6">
    <source>
        <dbReference type="EMBL" id="ABJ83814.1"/>
    </source>
</evidence>
<feature type="transmembrane region" description="Helical" evidence="5">
    <location>
        <begin position="254"/>
        <end position="273"/>
    </location>
</feature>
<dbReference type="HOGENOM" id="CLU_031942_3_1_0"/>
<keyword evidence="5" id="KW-0811">Translocation</keyword>
<keyword evidence="5" id="KW-0653">Protein transport</keyword>
<dbReference type="PANTHER" id="PTHR30371">
    <property type="entry name" value="SEC-INDEPENDENT PROTEIN TRANSLOCASE PROTEIN TATC"/>
    <property type="match status" value="1"/>
</dbReference>
<accession>Q023M6</accession>
<dbReference type="KEGG" id="sus:Acid_2828"/>
<feature type="transmembrane region" description="Helical" evidence="5">
    <location>
        <begin position="72"/>
        <end position="97"/>
    </location>
</feature>
<dbReference type="eggNOG" id="COG0805">
    <property type="taxonomic scope" value="Bacteria"/>
</dbReference>
<feature type="transmembrane region" description="Helical" evidence="5">
    <location>
        <begin position="109"/>
        <end position="131"/>
    </location>
</feature>
<organism evidence="6">
    <name type="scientific">Solibacter usitatus (strain Ellin6076)</name>
    <dbReference type="NCBI Taxonomy" id="234267"/>
    <lineage>
        <taxon>Bacteria</taxon>
        <taxon>Pseudomonadati</taxon>
        <taxon>Acidobacteriota</taxon>
        <taxon>Terriglobia</taxon>
        <taxon>Bryobacterales</taxon>
        <taxon>Solibacteraceae</taxon>
        <taxon>Candidatus Solibacter</taxon>
    </lineage>
</organism>
<dbReference type="NCBIfam" id="TIGR00945">
    <property type="entry name" value="tatC"/>
    <property type="match status" value="1"/>
</dbReference>
<dbReference type="InterPro" id="IPR019820">
    <property type="entry name" value="Sec-indep_translocase_CS"/>
</dbReference>
<dbReference type="FunCoup" id="Q023M6">
    <property type="interactions" value="597"/>
</dbReference>
<evidence type="ECO:0000256" key="3">
    <source>
        <dbReference type="ARBA" id="ARBA00022989"/>
    </source>
</evidence>
<sequence length="289" mass="32903">MLRMSFLGHLEELRSRIIKSLMGVAVAFAVSLIYTNALWDFVCQPAVAALKTLGYKEQNLVQIEPMEAFNVIWFKLPVLCAIFLASPWVLYQVWAFISPGLYRHERKWAAPFVLGTAGLFITGGIFAYFVVFRYGLTFLLSIGQGNHVVAMVSITEYFNLFVNVTLGVGLVFELPVIIFLLILLRIVTPTFLINHSRYAILAIFILAAIVTPTPDVFNLMLFATPMCLLFYIGIFAGYLLVLHRENRRFPWRKTMTIVIPVLLLLALVLYLSITKYGMKLVPHWPFLTR</sequence>
<feature type="transmembrane region" description="Helical" evidence="5">
    <location>
        <begin position="219"/>
        <end position="242"/>
    </location>
</feature>
<dbReference type="GO" id="GO:0065002">
    <property type="term" value="P:intracellular protein transmembrane transport"/>
    <property type="evidence" value="ECO:0007669"/>
    <property type="project" value="TreeGrafter"/>
</dbReference>
<comment type="function">
    <text evidence="5">Part of the twin-arginine translocation (Tat) system that transports large folded proteins containing a characteristic twin-arginine motif in their signal peptide across membranes.</text>
</comment>
<evidence type="ECO:0000256" key="1">
    <source>
        <dbReference type="ARBA" id="ARBA00004141"/>
    </source>
</evidence>
<dbReference type="GO" id="GO:0043953">
    <property type="term" value="P:protein transport by the Tat complex"/>
    <property type="evidence" value="ECO:0007669"/>
    <property type="project" value="UniProtKB-UniRule"/>
</dbReference>
<comment type="subunit">
    <text evidence="5">Forms a complex with TatA.</text>
</comment>
<dbReference type="PANTHER" id="PTHR30371:SF0">
    <property type="entry name" value="SEC-INDEPENDENT PROTEIN TRANSLOCASE PROTEIN TATC, CHLOROPLASTIC-RELATED"/>
    <property type="match status" value="1"/>
</dbReference>
<proteinExistence type="inferred from homology"/>
<dbReference type="STRING" id="234267.Acid_2828"/>
<dbReference type="EMBL" id="CP000473">
    <property type="protein sequence ID" value="ABJ83814.1"/>
    <property type="molecule type" value="Genomic_DNA"/>
</dbReference>
<dbReference type="GO" id="GO:0009977">
    <property type="term" value="F:proton motive force dependent protein transmembrane transporter activity"/>
    <property type="evidence" value="ECO:0007669"/>
    <property type="project" value="TreeGrafter"/>
</dbReference>
<evidence type="ECO:0000256" key="5">
    <source>
        <dbReference type="HAMAP-Rule" id="MF_00902"/>
    </source>
</evidence>
<dbReference type="InterPro" id="IPR002033">
    <property type="entry name" value="TatC"/>
</dbReference>
<dbReference type="PRINTS" id="PR01840">
    <property type="entry name" value="TATCFAMILY"/>
</dbReference>
<keyword evidence="4 5" id="KW-0472">Membrane</keyword>
<comment type="subcellular location">
    <subcellularLocation>
        <location evidence="5">Cell membrane</location>
        <topology evidence="5">Multi-pass membrane protein</topology>
    </subcellularLocation>
    <subcellularLocation>
        <location evidence="1">Membrane</location>
        <topology evidence="1">Multi-pass membrane protein</topology>
    </subcellularLocation>
</comment>
<feature type="transmembrane region" description="Helical" evidence="5">
    <location>
        <begin position="196"/>
        <end position="213"/>
    </location>
</feature>
<evidence type="ECO:0000256" key="2">
    <source>
        <dbReference type="ARBA" id="ARBA00022692"/>
    </source>
</evidence>
<keyword evidence="2 5" id="KW-0812">Transmembrane</keyword>
<dbReference type="OrthoDB" id="9777044at2"/>
<keyword evidence="5" id="KW-0813">Transport</keyword>
<keyword evidence="3 5" id="KW-1133">Transmembrane helix</keyword>